<proteinExistence type="predicted"/>
<evidence type="ECO:0000256" key="1">
    <source>
        <dbReference type="SAM" id="Phobius"/>
    </source>
</evidence>
<keyword evidence="1" id="KW-0472">Membrane</keyword>
<keyword evidence="4" id="KW-1185">Reference proteome</keyword>
<feature type="domain" description="2TM" evidence="2">
    <location>
        <begin position="12"/>
        <end position="84"/>
    </location>
</feature>
<dbReference type="RefSeq" id="WP_079667481.1">
    <property type="nucleotide sequence ID" value="NZ_FUYZ01000008.1"/>
</dbReference>
<accession>A0A1T5FTW7</accession>
<evidence type="ECO:0000313" key="3">
    <source>
        <dbReference type="EMBL" id="SKB99586.1"/>
    </source>
</evidence>
<dbReference type="AlphaFoldDB" id="A0A1T5FTW7"/>
<dbReference type="Pfam" id="PF13239">
    <property type="entry name" value="2TM"/>
    <property type="match status" value="1"/>
</dbReference>
<evidence type="ECO:0000313" key="4">
    <source>
        <dbReference type="Proteomes" id="UP000191112"/>
    </source>
</evidence>
<keyword evidence="1" id="KW-1133">Transmembrane helix</keyword>
<dbReference type="STRING" id="619805.SAMN05660477_02271"/>
<feature type="transmembrane region" description="Helical" evidence="1">
    <location>
        <begin position="21"/>
        <end position="39"/>
    </location>
</feature>
<dbReference type="InterPro" id="IPR025698">
    <property type="entry name" value="2TM_dom"/>
</dbReference>
<evidence type="ECO:0000259" key="2">
    <source>
        <dbReference type="Pfam" id="PF13239"/>
    </source>
</evidence>
<gene>
    <name evidence="3" type="ORF">SAMN05660477_02271</name>
</gene>
<feature type="transmembrane region" description="Helical" evidence="1">
    <location>
        <begin position="51"/>
        <end position="71"/>
    </location>
</feature>
<name>A0A1T5FTW7_9FLAO</name>
<organism evidence="3 4">
    <name type="scientific">Soonwooa buanensis</name>
    <dbReference type="NCBI Taxonomy" id="619805"/>
    <lineage>
        <taxon>Bacteria</taxon>
        <taxon>Pseudomonadati</taxon>
        <taxon>Bacteroidota</taxon>
        <taxon>Flavobacteriia</taxon>
        <taxon>Flavobacteriales</taxon>
        <taxon>Weeksellaceae</taxon>
        <taxon>Chryseobacterium group</taxon>
        <taxon>Soonwooa</taxon>
    </lineage>
</organism>
<dbReference type="EMBL" id="FUYZ01000008">
    <property type="protein sequence ID" value="SKB99586.1"/>
    <property type="molecule type" value="Genomic_DNA"/>
</dbReference>
<keyword evidence="1" id="KW-0812">Transmembrane</keyword>
<dbReference type="OrthoDB" id="8965954at2"/>
<protein>
    <submittedName>
        <fullName evidence="3">2TM domain-containing protein</fullName>
    </submittedName>
</protein>
<sequence length="90" mass="10436">METELSKIKLNRAKSRVEELKAFYIMLAGYVVLVPFLIYVNQISTPDLQWFWIPVLGAGSGILAYAILLFYGNKWEDKKIKEILVKENQK</sequence>
<reference evidence="3 4" key="1">
    <citation type="submission" date="2017-02" db="EMBL/GenBank/DDBJ databases">
        <authorList>
            <person name="Peterson S.W."/>
        </authorList>
    </citation>
    <scope>NUCLEOTIDE SEQUENCE [LARGE SCALE GENOMIC DNA]</scope>
    <source>
        <strain evidence="3 4">DSM 22323</strain>
    </source>
</reference>
<dbReference type="Proteomes" id="UP000191112">
    <property type="component" value="Unassembled WGS sequence"/>
</dbReference>